<evidence type="ECO:0000256" key="2">
    <source>
        <dbReference type="ARBA" id="ARBA00022747"/>
    </source>
</evidence>
<dbReference type="InterPro" id="IPR029063">
    <property type="entry name" value="SAM-dependent_MTases_sf"/>
</dbReference>
<dbReference type="PROSITE" id="PS00092">
    <property type="entry name" value="N6_MTASE"/>
    <property type="match status" value="1"/>
</dbReference>
<feature type="domain" description="DNA methylase adenine-specific" evidence="3">
    <location>
        <begin position="546"/>
        <end position="651"/>
    </location>
</feature>
<keyword evidence="6" id="KW-1185">Reference proteome</keyword>
<dbReference type="SUPFAM" id="SSF53335">
    <property type="entry name" value="S-adenosyl-L-methionine-dependent methyltransferases"/>
    <property type="match status" value="1"/>
</dbReference>
<dbReference type="GO" id="GO:0032259">
    <property type="term" value="P:methylation"/>
    <property type="evidence" value="ECO:0007669"/>
    <property type="project" value="InterPro"/>
</dbReference>
<dbReference type="GO" id="GO:0008170">
    <property type="term" value="F:N-methyltransferase activity"/>
    <property type="evidence" value="ECO:0007669"/>
    <property type="project" value="InterPro"/>
</dbReference>
<dbReference type="Gene3D" id="3.40.50.150">
    <property type="entry name" value="Vaccinia Virus protein VP39"/>
    <property type="match status" value="1"/>
</dbReference>
<protein>
    <submittedName>
        <fullName evidence="5">Type I restriction enzyme M protein</fullName>
    </submittedName>
</protein>
<evidence type="ECO:0000313" key="6">
    <source>
        <dbReference type="Proteomes" id="UP000199153"/>
    </source>
</evidence>
<evidence type="ECO:0000256" key="1">
    <source>
        <dbReference type="ARBA" id="ARBA00006594"/>
    </source>
</evidence>
<dbReference type="AlphaFoldDB" id="A0A1I4YIK0"/>
<dbReference type="PANTHER" id="PTHR42998">
    <property type="entry name" value="TYPE I RESTRICTION ENZYME HINDVIIP M PROTEIN-RELATED"/>
    <property type="match status" value="1"/>
</dbReference>
<dbReference type="Pfam" id="PF02384">
    <property type="entry name" value="N6_Mtase"/>
    <property type="match status" value="2"/>
</dbReference>
<feature type="domain" description="Type I restriction enzyme R protein N-terminal" evidence="4">
    <location>
        <begin position="28"/>
        <end position="143"/>
    </location>
</feature>
<reference evidence="5 6" key="1">
    <citation type="submission" date="2016-10" db="EMBL/GenBank/DDBJ databases">
        <authorList>
            <person name="de Groot N.N."/>
        </authorList>
    </citation>
    <scope>NUCLEOTIDE SEQUENCE [LARGE SCALE GENOMIC DNA]</scope>
    <source>
        <strain evidence="5 6">DSM 17794</strain>
    </source>
</reference>
<dbReference type="PANTHER" id="PTHR42998:SF1">
    <property type="entry name" value="TYPE I RESTRICTION ENZYME HINDI METHYLASE SUBUNIT"/>
    <property type="match status" value="1"/>
</dbReference>
<dbReference type="EMBL" id="FOVL01000003">
    <property type="protein sequence ID" value="SFN37430.1"/>
    <property type="molecule type" value="Genomic_DNA"/>
</dbReference>
<organism evidence="5 6">
    <name type="scientific">Salegentibacter flavus</name>
    <dbReference type="NCBI Taxonomy" id="287099"/>
    <lineage>
        <taxon>Bacteria</taxon>
        <taxon>Pseudomonadati</taxon>
        <taxon>Bacteroidota</taxon>
        <taxon>Flavobacteriia</taxon>
        <taxon>Flavobacteriales</taxon>
        <taxon>Flavobacteriaceae</taxon>
        <taxon>Salegentibacter</taxon>
    </lineage>
</organism>
<dbReference type="STRING" id="287099.SAMN05660413_00736"/>
<evidence type="ECO:0000259" key="4">
    <source>
        <dbReference type="Pfam" id="PF13588"/>
    </source>
</evidence>
<comment type="similarity">
    <text evidence="1">Belongs to the N(4)/N(6)-methyltransferase family.</text>
</comment>
<name>A0A1I4YIK0_9FLAO</name>
<dbReference type="GO" id="GO:0009307">
    <property type="term" value="P:DNA restriction-modification system"/>
    <property type="evidence" value="ECO:0007669"/>
    <property type="project" value="UniProtKB-KW"/>
</dbReference>
<sequence length="752" mass="87598">MKLEIKIDKNKNKIFAPLLDKWIKYSAEEELKQNFICRLVNVYGYSLSQLGQDVKIKKRYEADIAIWRNKLDKDENIIPSIIITVECKAEYIKIKESDYSLGYNFASTINANFFIAVNLKETKIFHIKNEISNKKIEKLTEIPKADILSDNNKIVKYVNENKRFTREEFTKLLTRSHNIIRNNDKLSPEAAFDEISKILFMKIMYERSSKEEMIFSKDRFKADELNYEKIIRPSLKKEYPNFDQDYMQFLFNETKKEFETDGLFEFKDIIKIKKNSFEMIVEELEMFNLSDTSDDVKGIAFEQFLGKTFRGELGQFFTPRTIVDFMIDILDPQEGETICDPCCGSGGFLISAFEHIRDKIDSEINNQIKLLKQQYYNENFEKLSVREQEKIIKLVQEKIHKINQEFDIDDEKSRYHKLSHYSIYGTDANPRMARTAKMNMIMHGDGHGGVHHNDGLLNVNGIFEERFDVILTNPPFGARVEKSLKVTELDLPSVDKLEKYKTRYQNYEEKVVEPLKEWANYINKKDKSKGKPILDLFEVGKWSTLTEVLFIERCLNLLKSGGRMGIVLPEGVLNNTNLQKTREFVEGKAKIVLITSIPQDVFIASGATVKPSLLFFKKFTEEEAKEYKKTFKNAKVEIEAKYAPKTKALKSKLALRGKDAPTVSEKKQLRKDLKELEVKIETEIKAKIKTDFDYQIPIAEVDKAGISTTGSKIENELEPLAKEFTEYRKANKLWEVKFDTINYNSDKNEVYP</sequence>
<accession>A0A1I4YIK0</accession>
<dbReference type="InterPro" id="IPR029464">
    <property type="entry name" value="HSDR_N"/>
</dbReference>
<dbReference type="PRINTS" id="PR00507">
    <property type="entry name" value="N12N6MTFRASE"/>
</dbReference>
<feature type="domain" description="DNA methylase adenine-specific" evidence="3">
    <location>
        <begin position="293"/>
        <end position="485"/>
    </location>
</feature>
<evidence type="ECO:0000313" key="5">
    <source>
        <dbReference type="EMBL" id="SFN37430.1"/>
    </source>
</evidence>
<dbReference type="Proteomes" id="UP000199153">
    <property type="component" value="Unassembled WGS sequence"/>
</dbReference>
<dbReference type="RefSeq" id="WP_093406020.1">
    <property type="nucleotide sequence ID" value="NZ_FOVL01000003.1"/>
</dbReference>
<gene>
    <name evidence="5" type="ORF">SAMN05660413_00736</name>
</gene>
<dbReference type="InterPro" id="IPR003356">
    <property type="entry name" value="DNA_methylase_A-5"/>
</dbReference>
<dbReference type="InterPro" id="IPR002052">
    <property type="entry name" value="DNA_methylase_N6_adenine_CS"/>
</dbReference>
<dbReference type="InterPro" id="IPR052916">
    <property type="entry name" value="Type-I_RE_MTase_Subunit"/>
</dbReference>
<dbReference type="GO" id="GO:0003677">
    <property type="term" value="F:DNA binding"/>
    <property type="evidence" value="ECO:0007669"/>
    <property type="project" value="InterPro"/>
</dbReference>
<evidence type="ECO:0000259" key="3">
    <source>
        <dbReference type="Pfam" id="PF02384"/>
    </source>
</evidence>
<dbReference type="Pfam" id="PF13588">
    <property type="entry name" value="HSDR_N_2"/>
    <property type="match status" value="1"/>
</dbReference>
<keyword evidence="2" id="KW-0680">Restriction system</keyword>
<dbReference type="OrthoDB" id="9814572at2"/>
<proteinExistence type="inferred from homology"/>